<evidence type="ECO:0000313" key="2">
    <source>
        <dbReference type="EMBL" id="EWH08185.1"/>
    </source>
</evidence>
<reference evidence="2 3" key="1">
    <citation type="journal article" date="2014" name="Genome Announc.">
        <title>Draft Genome Sequence of the Agar-Degrading Bacterium Catenovulum sp. Strain DS-2, Isolated from Intestines of Haliotis diversicolor.</title>
        <authorList>
            <person name="Shan D."/>
            <person name="Li X."/>
            <person name="Gu Z."/>
            <person name="Wei G."/>
            <person name="Gao Z."/>
            <person name="Shao Z."/>
        </authorList>
    </citation>
    <scope>NUCLEOTIDE SEQUENCE [LARGE SCALE GENOMIC DNA]</scope>
    <source>
        <strain evidence="2 3">DS-2</strain>
    </source>
</reference>
<dbReference type="STRING" id="1328313.DS2_18623"/>
<dbReference type="PANTHER" id="PTHR36173:SF2">
    <property type="entry name" value="RIBONUCLEASE VAPC16"/>
    <property type="match status" value="1"/>
</dbReference>
<organism evidence="2 3">
    <name type="scientific">Catenovulum agarivorans DS-2</name>
    <dbReference type="NCBI Taxonomy" id="1328313"/>
    <lineage>
        <taxon>Bacteria</taxon>
        <taxon>Pseudomonadati</taxon>
        <taxon>Pseudomonadota</taxon>
        <taxon>Gammaproteobacteria</taxon>
        <taxon>Alteromonadales</taxon>
        <taxon>Alteromonadaceae</taxon>
        <taxon>Catenovulum</taxon>
    </lineage>
</organism>
<dbReference type="CDD" id="cd09872">
    <property type="entry name" value="PIN_Sll0205-like"/>
    <property type="match status" value="1"/>
</dbReference>
<dbReference type="OrthoDB" id="9798990at2"/>
<dbReference type="InterPro" id="IPR041705">
    <property type="entry name" value="PIN_Sll0205"/>
</dbReference>
<proteinExistence type="predicted"/>
<accession>W7QS12</accession>
<keyword evidence="3" id="KW-1185">Reference proteome</keyword>
<protein>
    <submittedName>
        <fullName evidence="2">PilT domain-containing protein</fullName>
    </submittedName>
</protein>
<dbReference type="Gene3D" id="3.40.50.1010">
    <property type="entry name" value="5'-nuclease"/>
    <property type="match status" value="1"/>
</dbReference>
<evidence type="ECO:0000313" key="3">
    <source>
        <dbReference type="Proteomes" id="UP000019276"/>
    </source>
</evidence>
<dbReference type="InterPro" id="IPR052919">
    <property type="entry name" value="TA_system_RNase"/>
</dbReference>
<dbReference type="Pfam" id="PF01850">
    <property type="entry name" value="PIN"/>
    <property type="match status" value="1"/>
</dbReference>
<dbReference type="AlphaFoldDB" id="W7QS12"/>
<dbReference type="eggNOG" id="COG3744">
    <property type="taxonomic scope" value="Bacteria"/>
</dbReference>
<dbReference type="RefSeq" id="WP_035016561.1">
    <property type="nucleotide sequence ID" value="NZ_ARZY01000061.1"/>
</dbReference>
<dbReference type="PATRIC" id="fig|1328313.3.peg.3804"/>
<name>W7QS12_9ALTE</name>
<gene>
    <name evidence="2" type="ORF">DS2_18623</name>
</gene>
<dbReference type="SUPFAM" id="SSF88723">
    <property type="entry name" value="PIN domain-like"/>
    <property type="match status" value="1"/>
</dbReference>
<dbReference type="InterPro" id="IPR029060">
    <property type="entry name" value="PIN-like_dom_sf"/>
</dbReference>
<dbReference type="EMBL" id="ARZY01000061">
    <property type="protein sequence ID" value="EWH08185.1"/>
    <property type="molecule type" value="Genomic_DNA"/>
</dbReference>
<evidence type="ECO:0000259" key="1">
    <source>
        <dbReference type="Pfam" id="PF01850"/>
    </source>
</evidence>
<dbReference type="InterPro" id="IPR002716">
    <property type="entry name" value="PIN_dom"/>
</dbReference>
<feature type="domain" description="PIN" evidence="1">
    <location>
        <begin position="4"/>
        <end position="117"/>
    </location>
</feature>
<sequence>MKRILLDTHALLWWLADDQNLGVKAREIIADPRNQIFVSAASTWEISIKRALGKLEAPEDMDSLVEDEGFLPLPISLYHGDQAGLLPEHHKDPFDRMLIAQAQAEGLTIITCDEKFPPYKVRLINASS</sequence>
<dbReference type="PANTHER" id="PTHR36173">
    <property type="entry name" value="RIBONUCLEASE VAPC16-RELATED"/>
    <property type="match status" value="1"/>
</dbReference>
<comment type="caution">
    <text evidence="2">The sequence shown here is derived from an EMBL/GenBank/DDBJ whole genome shotgun (WGS) entry which is preliminary data.</text>
</comment>
<dbReference type="Proteomes" id="UP000019276">
    <property type="component" value="Unassembled WGS sequence"/>
</dbReference>